<dbReference type="Proteomes" id="UP000318313">
    <property type="component" value="Chromosome"/>
</dbReference>
<organism evidence="2 3">
    <name type="scientific">Gimesia fumaroli</name>
    <dbReference type="NCBI Taxonomy" id="2527976"/>
    <lineage>
        <taxon>Bacteria</taxon>
        <taxon>Pseudomonadati</taxon>
        <taxon>Planctomycetota</taxon>
        <taxon>Planctomycetia</taxon>
        <taxon>Planctomycetales</taxon>
        <taxon>Planctomycetaceae</taxon>
        <taxon>Gimesia</taxon>
    </lineage>
</organism>
<gene>
    <name evidence="2" type="ORF">Enr17x_57800</name>
</gene>
<reference evidence="2 3" key="1">
    <citation type="submission" date="2019-03" db="EMBL/GenBank/DDBJ databases">
        <title>Deep-cultivation of Planctomycetes and their phenomic and genomic characterization uncovers novel biology.</title>
        <authorList>
            <person name="Wiegand S."/>
            <person name="Jogler M."/>
            <person name="Boedeker C."/>
            <person name="Pinto D."/>
            <person name="Vollmers J."/>
            <person name="Rivas-Marin E."/>
            <person name="Kohn T."/>
            <person name="Peeters S.H."/>
            <person name="Heuer A."/>
            <person name="Rast P."/>
            <person name="Oberbeckmann S."/>
            <person name="Bunk B."/>
            <person name="Jeske O."/>
            <person name="Meyerdierks A."/>
            <person name="Storesund J.E."/>
            <person name="Kallscheuer N."/>
            <person name="Luecker S."/>
            <person name="Lage O.M."/>
            <person name="Pohl T."/>
            <person name="Merkel B.J."/>
            <person name="Hornburger P."/>
            <person name="Mueller R.-W."/>
            <person name="Bruemmer F."/>
            <person name="Labrenz M."/>
            <person name="Spormann A.M."/>
            <person name="Op den Camp H."/>
            <person name="Overmann J."/>
            <person name="Amann R."/>
            <person name="Jetten M.S.M."/>
            <person name="Mascher T."/>
            <person name="Medema M.H."/>
            <person name="Devos D.P."/>
            <person name="Kaster A.-K."/>
            <person name="Ovreas L."/>
            <person name="Rohde M."/>
            <person name="Galperin M.Y."/>
            <person name="Jogler C."/>
        </authorList>
    </citation>
    <scope>NUCLEOTIDE SEQUENCE [LARGE SCALE GENOMIC DNA]</scope>
    <source>
        <strain evidence="2 3">Enr17</strain>
    </source>
</reference>
<evidence type="ECO:0000256" key="1">
    <source>
        <dbReference type="SAM" id="MobiDB-lite"/>
    </source>
</evidence>
<dbReference type="AlphaFoldDB" id="A0A518IKT9"/>
<dbReference type="KEGG" id="gfm:Enr17x_57800"/>
<name>A0A518IKT9_9PLAN</name>
<evidence type="ECO:0000313" key="2">
    <source>
        <dbReference type="EMBL" id="QDV53699.1"/>
    </source>
</evidence>
<accession>A0A518IKT9</accession>
<sequence length="44" mass="4946">MLKVGDKLKQKVMVDGKPKEITAVVKGLKPKQKPEQSPEKTKEQ</sequence>
<keyword evidence="3" id="KW-1185">Reference proteome</keyword>
<feature type="compositionally biased region" description="Basic and acidic residues" evidence="1">
    <location>
        <begin position="32"/>
        <end position="44"/>
    </location>
</feature>
<dbReference type="EMBL" id="CP037452">
    <property type="protein sequence ID" value="QDV53699.1"/>
    <property type="molecule type" value="Genomic_DNA"/>
</dbReference>
<proteinExistence type="predicted"/>
<protein>
    <submittedName>
        <fullName evidence="2">Uncharacterized protein</fullName>
    </submittedName>
</protein>
<feature type="region of interest" description="Disordered" evidence="1">
    <location>
        <begin position="23"/>
        <end position="44"/>
    </location>
</feature>
<evidence type="ECO:0000313" key="3">
    <source>
        <dbReference type="Proteomes" id="UP000318313"/>
    </source>
</evidence>
<dbReference type="RefSeq" id="WP_261343398.1">
    <property type="nucleotide sequence ID" value="NZ_CP037452.1"/>
</dbReference>